<reference evidence="1" key="1">
    <citation type="journal article" date="2020" name="Cell">
        <title>Large-Scale Comparative Analyses of Tick Genomes Elucidate Their Genetic Diversity and Vector Capacities.</title>
        <authorList>
            <consortium name="Tick Genome and Microbiome Consortium (TIGMIC)"/>
            <person name="Jia N."/>
            <person name="Wang J."/>
            <person name="Shi W."/>
            <person name="Du L."/>
            <person name="Sun Y."/>
            <person name="Zhan W."/>
            <person name="Jiang J.F."/>
            <person name="Wang Q."/>
            <person name="Zhang B."/>
            <person name="Ji P."/>
            <person name="Bell-Sakyi L."/>
            <person name="Cui X.M."/>
            <person name="Yuan T.T."/>
            <person name="Jiang B.G."/>
            <person name="Yang W.F."/>
            <person name="Lam T.T."/>
            <person name="Chang Q.C."/>
            <person name="Ding S.J."/>
            <person name="Wang X.J."/>
            <person name="Zhu J.G."/>
            <person name="Ruan X.D."/>
            <person name="Zhao L."/>
            <person name="Wei J.T."/>
            <person name="Ye R.Z."/>
            <person name="Que T.C."/>
            <person name="Du C.H."/>
            <person name="Zhou Y.H."/>
            <person name="Cheng J.X."/>
            <person name="Dai P.F."/>
            <person name="Guo W.B."/>
            <person name="Han X.H."/>
            <person name="Huang E.J."/>
            <person name="Li L.F."/>
            <person name="Wei W."/>
            <person name="Gao Y.C."/>
            <person name="Liu J.Z."/>
            <person name="Shao H.Z."/>
            <person name="Wang X."/>
            <person name="Wang C.C."/>
            <person name="Yang T.C."/>
            <person name="Huo Q.B."/>
            <person name="Li W."/>
            <person name="Chen H.Y."/>
            <person name="Chen S.E."/>
            <person name="Zhou L.G."/>
            <person name="Ni X.B."/>
            <person name="Tian J.H."/>
            <person name="Sheng Y."/>
            <person name="Liu T."/>
            <person name="Pan Y.S."/>
            <person name="Xia L.Y."/>
            <person name="Li J."/>
            <person name="Zhao F."/>
            <person name="Cao W.C."/>
        </authorList>
    </citation>
    <scope>NUCLEOTIDE SEQUENCE</scope>
    <source>
        <strain evidence="1">Rsan-2018</strain>
    </source>
</reference>
<protein>
    <recommendedName>
        <fullName evidence="3">DDE-1 domain-containing protein</fullName>
    </recommendedName>
</protein>
<organism evidence="1 2">
    <name type="scientific">Rhipicephalus sanguineus</name>
    <name type="common">Brown dog tick</name>
    <name type="synonym">Ixodes sanguineus</name>
    <dbReference type="NCBI Taxonomy" id="34632"/>
    <lineage>
        <taxon>Eukaryota</taxon>
        <taxon>Metazoa</taxon>
        <taxon>Ecdysozoa</taxon>
        <taxon>Arthropoda</taxon>
        <taxon>Chelicerata</taxon>
        <taxon>Arachnida</taxon>
        <taxon>Acari</taxon>
        <taxon>Parasitiformes</taxon>
        <taxon>Ixodida</taxon>
        <taxon>Ixodoidea</taxon>
        <taxon>Ixodidae</taxon>
        <taxon>Rhipicephalinae</taxon>
        <taxon>Rhipicephalus</taxon>
        <taxon>Rhipicephalus</taxon>
    </lineage>
</organism>
<dbReference type="EMBL" id="JABSTV010001253">
    <property type="protein sequence ID" value="KAH7943984.1"/>
    <property type="molecule type" value="Genomic_DNA"/>
</dbReference>
<accession>A0A9D4PJI6</accession>
<name>A0A9D4PJI6_RHISA</name>
<dbReference type="AlphaFoldDB" id="A0A9D4PJI6"/>
<reference evidence="1" key="2">
    <citation type="submission" date="2021-09" db="EMBL/GenBank/DDBJ databases">
        <authorList>
            <person name="Jia N."/>
            <person name="Wang J."/>
            <person name="Shi W."/>
            <person name="Du L."/>
            <person name="Sun Y."/>
            <person name="Zhan W."/>
            <person name="Jiang J."/>
            <person name="Wang Q."/>
            <person name="Zhang B."/>
            <person name="Ji P."/>
            <person name="Sakyi L.B."/>
            <person name="Cui X."/>
            <person name="Yuan T."/>
            <person name="Jiang B."/>
            <person name="Yang W."/>
            <person name="Lam T.T.-Y."/>
            <person name="Chang Q."/>
            <person name="Ding S."/>
            <person name="Wang X."/>
            <person name="Zhu J."/>
            <person name="Ruan X."/>
            <person name="Zhao L."/>
            <person name="Wei J."/>
            <person name="Que T."/>
            <person name="Du C."/>
            <person name="Cheng J."/>
            <person name="Dai P."/>
            <person name="Han X."/>
            <person name="Huang E."/>
            <person name="Gao Y."/>
            <person name="Liu J."/>
            <person name="Shao H."/>
            <person name="Ye R."/>
            <person name="Li L."/>
            <person name="Wei W."/>
            <person name="Wang X."/>
            <person name="Wang C."/>
            <person name="Huo Q."/>
            <person name="Li W."/>
            <person name="Guo W."/>
            <person name="Chen H."/>
            <person name="Chen S."/>
            <person name="Zhou L."/>
            <person name="Zhou L."/>
            <person name="Ni X."/>
            <person name="Tian J."/>
            <person name="Zhou Y."/>
            <person name="Sheng Y."/>
            <person name="Liu T."/>
            <person name="Pan Y."/>
            <person name="Xia L."/>
            <person name="Li J."/>
            <person name="Zhao F."/>
            <person name="Cao W."/>
        </authorList>
    </citation>
    <scope>NUCLEOTIDE SEQUENCE</scope>
    <source>
        <strain evidence="1">Rsan-2018</strain>
        <tissue evidence="1">Larvae</tissue>
    </source>
</reference>
<keyword evidence="2" id="KW-1185">Reference proteome</keyword>
<comment type="caution">
    <text evidence="1">The sequence shown here is derived from an EMBL/GenBank/DDBJ whole genome shotgun (WGS) entry which is preliminary data.</text>
</comment>
<evidence type="ECO:0008006" key="3">
    <source>
        <dbReference type="Google" id="ProtNLM"/>
    </source>
</evidence>
<proteinExistence type="predicted"/>
<dbReference type="Proteomes" id="UP000821837">
    <property type="component" value="Unassembled WGS sequence"/>
</dbReference>
<gene>
    <name evidence="1" type="ORF">HPB52_014058</name>
</gene>
<evidence type="ECO:0000313" key="2">
    <source>
        <dbReference type="Proteomes" id="UP000821837"/>
    </source>
</evidence>
<evidence type="ECO:0000313" key="1">
    <source>
        <dbReference type="EMBL" id="KAH7943984.1"/>
    </source>
</evidence>
<sequence length="139" mass="15133">MRVEARTPKGNLKKPLRQHVLDFVAEAWAAVPEETVARSLKGCGISNALDGSEDGDLHSRLANVGAVVPEDRGRFQAECCDLFSCNRLGGVFRCGCRRHSSLRGVHQVAQTAGEPLTLECMNGEKQAHTSGQRALDRHL</sequence>